<evidence type="ECO:0000256" key="1">
    <source>
        <dbReference type="SAM" id="Phobius"/>
    </source>
</evidence>
<sequence length="69" mass="8141">MNRFASQYFLAVVSFTVVTLLMLAVVTAGWFADMLFKEFFASLALLILPVQLMIIRWNWNKWKRTLVIR</sequence>
<evidence type="ECO:0000313" key="2">
    <source>
        <dbReference type="EMBL" id="AGC70404.1"/>
    </source>
</evidence>
<dbReference type="RefSeq" id="WP_016355650.1">
    <property type="nucleotide sequence ID" value="NC_021250.1"/>
</dbReference>
<keyword evidence="1" id="KW-0812">Transmembrane</keyword>
<dbReference type="AlphaFoldDB" id="R4IU34"/>
<reference evidence="2" key="1">
    <citation type="journal article" date="2013" name="Plasmid">
        <title>Complete nucleotide sequence of the self-transmissible TOL plasmid pD2RT provides new insight into arrangement of toluene catabolic plasmids.</title>
        <authorList>
            <person name="Jutkina J."/>
            <person name="Hansen L.H."/>
            <person name="Li L."/>
            <person name="Heinaru E."/>
            <person name="Vedler E."/>
            <person name="Joesaar M."/>
            <person name="Heinaru A."/>
        </authorList>
    </citation>
    <scope>NUCLEOTIDE SEQUENCE</scope>
    <source>
        <strain evidence="2">D2RT</strain>
        <plasmid evidence="2">pD2RT</plasmid>
    </source>
</reference>
<keyword evidence="1" id="KW-1133">Transmembrane helix</keyword>
<keyword evidence="1" id="KW-0472">Membrane</keyword>
<gene>
    <name evidence="2" type="ORF">pD2RT_050</name>
</gene>
<protein>
    <submittedName>
        <fullName evidence="2">Uncharacterized protein</fullName>
    </submittedName>
</protein>
<name>R4IU34_9PSED</name>
<keyword evidence="2" id="KW-0614">Plasmid</keyword>
<accession>R4IU34</accession>
<geneLocation type="plasmid" evidence="2">
    <name>pD2RT</name>
</geneLocation>
<feature type="transmembrane region" description="Helical" evidence="1">
    <location>
        <begin position="7"/>
        <end position="32"/>
    </location>
</feature>
<proteinExistence type="predicted"/>
<organism evidence="2">
    <name type="scientific">Pseudomonas migulae</name>
    <dbReference type="NCBI Taxonomy" id="78543"/>
    <lineage>
        <taxon>Bacteria</taxon>
        <taxon>Pseudomonadati</taxon>
        <taxon>Pseudomonadota</taxon>
        <taxon>Gammaproteobacteria</taxon>
        <taxon>Pseudomonadales</taxon>
        <taxon>Pseudomonadaceae</taxon>
        <taxon>Pseudomonas</taxon>
    </lineage>
</organism>
<feature type="transmembrane region" description="Helical" evidence="1">
    <location>
        <begin position="38"/>
        <end position="59"/>
    </location>
</feature>
<dbReference type="EMBL" id="JX891462">
    <property type="protein sequence ID" value="AGC70404.1"/>
    <property type="molecule type" value="Genomic_DNA"/>
</dbReference>